<dbReference type="CTD" id="9804911"/>
<accession>A0A6A5HIA6</accession>
<dbReference type="RefSeq" id="XP_003107336.2">
    <property type="nucleotide sequence ID" value="XM_003107288.2"/>
</dbReference>
<dbReference type="PANTHER" id="PTHR22743">
    <property type="entry name" value="MEPRIN/TRAF-LIKE MATH FAMILY-C.ELEGANS"/>
    <property type="match status" value="1"/>
</dbReference>
<dbReference type="AlphaFoldDB" id="A0A6A5HIA6"/>
<name>A0A6A5HIA6_CAERE</name>
<dbReference type="Pfam" id="PF00651">
    <property type="entry name" value="BTB"/>
    <property type="match status" value="1"/>
</dbReference>
<reference evidence="3 4" key="1">
    <citation type="submission" date="2019-12" db="EMBL/GenBank/DDBJ databases">
        <title>Chromosome-level assembly of the Caenorhabditis remanei genome.</title>
        <authorList>
            <person name="Teterina A.A."/>
            <person name="Willis J.H."/>
            <person name="Phillips P.C."/>
        </authorList>
    </citation>
    <scope>NUCLEOTIDE SEQUENCE [LARGE SCALE GENOMIC DNA]</scope>
    <source>
        <strain evidence="3 4">PX506</strain>
        <tissue evidence="3">Whole organism</tissue>
    </source>
</reference>
<dbReference type="KEGG" id="crq:GCK72_007567"/>
<gene>
    <name evidence="3" type="ORF">GCK72_007567</name>
</gene>
<evidence type="ECO:0000259" key="2">
    <source>
        <dbReference type="PROSITE" id="PS50097"/>
    </source>
</evidence>
<dbReference type="InterPro" id="IPR011333">
    <property type="entry name" value="SKP1/BTB/POZ_sf"/>
</dbReference>
<protein>
    <recommendedName>
        <fullName evidence="2">BTB domain-containing protein</fullName>
    </recommendedName>
</protein>
<feature type="region of interest" description="Disordered" evidence="1">
    <location>
        <begin position="1"/>
        <end position="30"/>
    </location>
</feature>
<comment type="caution">
    <text evidence="3">The sequence shown here is derived from an EMBL/GenBank/DDBJ whole genome shotgun (WGS) entry which is preliminary data.</text>
</comment>
<dbReference type="PANTHER" id="PTHR22743:SF165">
    <property type="entry name" value="BTB AND MATH DOMAIN CONTAINING-RELATED"/>
    <property type="match status" value="1"/>
</dbReference>
<feature type="compositionally biased region" description="Polar residues" evidence="1">
    <location>
        <begin position="1"/>
        <end position="10"/>
    </location>
</feature>
<dbReference type="SUPFAM" id="SSF54695">
    <property type="entry name" value="POZ domain"/>
    <property type="match status" value="1"/>
</dbReference>
<proteinExistence type="predicted"/>
<feature type="domain" description="BTB" evidence="2">
    <location>
        <begin position="38"/>
        <end position="97"/>
    </location>
</feature>
<dbReference type="SMART" id="SM00225">
    <property type="entry name" value="BTB"/>
    <property type="match status" value="1"/>
</dbReference>
<dbReference type="EMBL" id="WUAV01000002">
    <property type="protein sequence ID" value="KAF1767608.1"/>
    <property type="molecule type" value="Genomic_DNA"/>
</dbReference>
<evidence type="ECO:0000256" key="1">
    <source>
        <dbReference type="SAM" id="MobiDB-lite"/>
    </source>
</evidence>
<dbReference type="PROSITE" id="PS50097">
    <property type="entry name" value="BTB"/>
    <property type="match status" value="1"/>
</dbReference>
<dbReference type="Proteomes" id="UP000483820">
    <property type="component" value="Chromosome II"/>
</dbReference>
<organism evidence="3 4">
    <name type="scientific">Caenorhabditis remanei</name>
    <name type="common">Caenorhabditis vulgaris</name>
    <dbReference type="NCBI Taxonomy" id="31234"/>
    <lineage>
        <taxon>Eukaryota</taxon>
        <taxon>Metazoa</taxon>
        <taxon>Ecdysozoa</taxon>
        <taxon>Nematoda</taxon>
        <taxon>Chromadorea</taxon>
        <taxon>Rhabditida</taxon>
        <taxon>Rhabditina</taxon>
        <taxon>Rhabditomorpha</taxon>
        <taxon>Rhabditoidea</taxon>
        <taxon>Rhabditidae</taxon>
        <taxon>Peloderinae</taxon>
        <taxon>Caenorhabditis</taxon>
    </lineage>
</organism>
<sequence length="186" mass="21452">MSDPTPNGTKRQSEAPAYPTAAKKRNAVPFDGSDPDLHDVVLVVEEKKFYVNKKQLALHSKFFHRMFYGGFEEAKKEEIEIKEASADDFQKFLEVVHGLEDVEDTTVEAVFDLSGRFECKHIIKKCKKFLLADNQNKVRPQTKLALSIRHNFEELKIEALAAIKKQESRRDLIFNQWARLSGHNYN</sequence>
<dbReference type="InterPro" id="IPR000210">
    <property type="entry name" value="BTB/POZ_dom"/>
</dbReference>
<evidence type="ECO:0000313" key="3">
    <source>
        <dbReference type="EMBL" id="KAF1767608.1"/>
    </source>
</evidence>
<dbReference type="InterPro" id="IPR052664">
    <property type="entry name" value="BTB-MATH_domain_protein"/>
</dbReference>
<evidence type="ECO:0000313" key="4">
    <source>
        <dbReference type="Proteomes" id="UP000483820"/>
    </source>
</evidence>
<dbReference type="Gene3D" id="3.30.710.10">
    <property type="entry name" value="Potassium Channel Kv1.1, Chain A"/>
    <property type="match status" value="1"/>
</dbReference>
<dbReference type="GeneID" id="9804911"/>